<evidence type="ECO:0000256" key="4">
    <source>
        <dbReference type="ARBA" id="ARBA00022827"/>
    </source>
</evidence>
<dbReference type="AlphaFoldDB" id="A0A3E0LND9"/>
<dbReference type="PANTHER" id="PTHR11552:SF147">
    <property type="entry name" value="CHOLINE DEHYDROGENASE, MITOCHONDRIAL"/>
    <property type="match status" value="1"/>
</dbReference>
<feature type="binding site" evidence="5">
    <location>
        <position position="444"/>
    </location>
    <ligand>
        <name>substrate</name>
    </ligand>
</feature>
<dbReference type="Pfam" id="PF00732">
    <property type="entry name" value="GMC_oxred_N"/>
    <property type="match status" value="1"/>
</dbReference>
<dbReference type="PIRSF" id="PIRSF000137">
    <property type="entry name" value="Alcohol_oxidase"/>
    <property type="match status" value="1"/>
</dbReference>
<feature type="domain" description="Glucose-methanol-choline oxidoreductase N-terminal" evidence="6">
    <location>
        <begin position="256"/>
        <end position="270"/>
    </location>
</feature>
<dbReference type="GO" id="GO:0050660">
    <property type="term" value="F:flavin adenine dinucleotide binding"/>
    <property type="evidence" value="ECO:0007669"/>
    <property type="project" value="InterPro"/>
</dbReference>
<keyword evidence="4 5" id="KW-0274">FAD</keyword>
<evidence type="ECO:0000256" key="2">
    <source>
        <dbReference type="ARBA" id="ARBA00010790"/>
    </source>
</evidence>
<reference evidence="7 8" key="1">
    <citation type="submission" date="2017-10" db="EMBL/GenBank/DDBJ databases">
        <title>A large-scale comparative metagenomic study reveals the eutrophication-driven functional interactions in six Microcystis-epibionts communities.</title>
        <authorList>
            <person name="Li Q."/>
            <person name="Lin F."/>
        </authorList>
    </citation>
    <scope>NUCLEOTIDE SEQUENCE [LARGE SCALE GENOMIC DNA]</scope>
    <source>
        <strain evidence="7">TW10</strain>
    </source>
</reference>
<dbReference type="InterPro" id="IPR036188">
    <property type="entry name" value="FAD/NAD-bd_sf"/>
</dbReference>
<dbReference type="Proteomes" id="UP000257002">
    <property type="component" value="Unassembled WGS sequence"/>
</dbReference>
<dbReference type="PROSITE" id="PS00624">
    <property type="entry name" value="GMC_OXRED_2"/>
    <property type="match status" value="1"/>
</dbReference>
<evidence type="ECO:0000313" key="7">
    <source>
        <dbReference type="EMBL" id="REJ48944.1"/>
    </source>
</evidence>
<protein>
    <submittedName>
        <fullName evidence="7">Glucose-methanol-choline oxidoreductase</fullName>
    </submittedName>
</protein>
<evidence type="ECO:0000259" key="6">
    <source>
        <dbReference type="PROSITE" id="PS00624"/>
    </source>
</evidence>
<name>A0A3E0LND9_9CHRO</name>
<dbReference type="SUPFAM" id="SSF51905">
    <property type="entry name" value="FAD/NAD(P)-binding domain"/>
    <property type="match status" value="1"/>
</dbReference>
<dbReference type="GO" id="GO:0016614">
    <property type="term" value="F:oxidoreductase activity, acting on CH-OH group of donors"/>
    <property type="evidence" value="ECO:0007669"/>
    <property type="project" value="InterPro"/>
</dbReference>
<evidence type="ECO:0000256" key="3">
    <source>
        <dbReference type="ARBA" id="ARBA00022630"/>
    </source>
</evidence>
<dbReference type="Pfam" id="PF05199">
    <property type="entry name" value="GMC_oxred_C"/>
    <property type="match status" value="1"/>
</dbReference>
<proteinExistence type="inferred from homology"/>
<evidence type="ECO:0000256" key="5">
    <source>
        <dbReference type="PIRSR" id="PIRSR000137-2"/>
    </source>
</evidence>
<dbReference type="InterPro" id="IPR007867">
    <property type="entry name" value="GMC_OxRtase_C"/>
</dbReference>
<feature type="binding site" evidence="5">
    <location>
        <position position="221"/>
    </location>
    <ligand>
        <name>FAD</name>
        <dbReference type="ChEBI" id="CHEBI:57692"/>
    </ligand>
</feature>
<comment type="cofactor">
    <cofactor evidence="1 5">
        <name>FAD</name>
        <dbReference type="ChEBI" id="CHEBI:57692"/>
    </cofactor>
</comment>
<comment type="similarity">
    <text evidence="2">Belongs to the GMC oxidoreductase family.</text>
</comment>
<evidence type="ECO:0000256" key="1">
    <source>
        <dbReference type="ARBA" id="ARBA00001974"/>
    </source>
</evidence>
<dbReference type="InterPro" id="IPR000172">
    <property type="entry name" value="GMC_OxRdtase_N"/>
</dbReference>
<sequence length="511" mass="55794">MAGYDFVVIGAGSAGCAVANRLSENPNVKVFVIEAGGGPEQIPEPVWNPPEWPSLLGSDIDWKYQSIPQPGLRGRQTNEPRGKLIGGSSNLYLMMHIRGHFSDFDNWAYHGALGWSYQEVLPYLKKLENQEDYPSDLAGHGGPLQVNYAKLHDPNPTSAAFVDACLALGYPYTEDFNGPNMEGVGWHHINIKDTKRHSMAAAYLIPALSRPNVTLSANSQVSRLLFDGKKCIGVEYVQNGETKTVNVNYEVIVCAGAIESPKVLLVSGIGNPTHLREHRIPVVADVPGVGENFHNHILTGLIYECSKPVPPGKQNLSEAALFLKSEPGWLGPDLQLGFVHVPFNIIVGQGYPNSVSILPGVVRPLSRGWIRLRSDNPLDTPLINPNYLGVDSDTQRLIKAVKVAREIFATEPLASWCKQELMPGLDVKTDEQLEDFVRASGDSYHHQSGSCKMGVDDLAVVDPQLRVYGVTGLRVADASVMPFVPSGNCHTAIVMIAERVCDMIKKDHGLN</sequence>
<accession>A0A3E0LND9</accession>
<comment type="caution">
    <text evidence="7">The sequence shown here is derived from an EMBL/GenBank/DDBJ whole genome shotgun (WGS) entry which is preliminary data.</text>
</comment>
<keyword evidence="3" id="KW-0285">Flavoprotein</keyword>
<dbReference type="PANTHER" id="PTHR11552">
    <property type="entry name" value="GLUCOSE-METHANOL-CHOLINE GMC OXIDOREDUCTASE"/>
    <property type="match status" value="1"/>
</dbReference>
<dbReference type="InterPro" id="IPR012132">
    <property type="entry name" value="GMC_OxRdtase"/>
</dbReference>
<dbReference type="SUPFAM" id="SSF54373">
    <property type="entry name" value="FAD-linked reductases, C-terminal domain"/>
    <property type="match status" value="1"/>
</dbReference>
<dbReference type="Gene3D" id="3.30.560.10">
    <property type="entry name" value="Glucose Oxidase, domain 3"/>
    <property type="match status" value="1"/>
</dbReference>
<organism evidence="7 8">
    <name type="scientific">Microcystis wesenbergii TW10</name>
    <dbReference type="NCBI Taxonomy" id="2060474"/>
    <lineage>
        <taxon>Bacteria</taxon>
        <taxon>Bacillati</taxon>
        <taxon>Cyanobacteriota</taxon>
        <taxon>Cyanophyceae</taxon>
        <taxon>Oscillatoriophycideae</taxon>
        <taxon>Chroococcales</taxon>
        <taxon>Microcystaceae</taxon>
        <taxon>Microcystis</taxon>
    </lineage>
</organism>
<dbReference type="Gene3D" id="3.50.50.60">
    <property type="entry name" value="FAD/NAD(P)-binding domain"/>
    <property type="match status" value="1"/>
</dbReference>
<evidence type="ECO:0000313" key="8">
    <source>
        <dbReference type="Proteomes" id="UP000257002"/>
    </source>
</evidence>
<dbReference type="EMBL" id="QQWD01000024">
    <property type="protein sequence ID" value="REJ48944.1"/>
    <property type="molecule type" value="Genomic_DNA"/>
</dbReference>
<gene>
    <name evidence="7" type="ORF">DWQ51_18250</name>
</gene>